<dbReference type="GO" id="GO:0019284">
    <property type="term" value="P:L-methionine salvage from S-adenosylmethionine"/>
    <property type="evidence" value="ECO:0007669"/>
    <property type="project" value="TreeGrafter"/>
</dbReference>
<dbReference type="SUPFAM" id="SSF53167">
    <property type="entry name" value="Purine and uridine phosphorylases"/>
    <property type="match status" value="1"/>
</dbReference>
<comment type="pathway">
    <text evidence="1">Quinol/quinone metabolism; menaquinone biosynthesis.</text>
</comment>
<keyword evidence="1" id="KW-0474">Menaquinone biosynthesis</keyword>
<dbReference type="EC" id="3.2.2.26" evidence="1 2"/>
<dbReference type="GO" id="GO:0008930">
    <property type="term" value="F:methylthioadenosine nucleosidase activity"/>
    <property type="evidence" value="ECO:0007669"/>
    <property type="project" value="TreeGrafter"/>
</dbReference>
<dbReference type="GO" id="GO:0009234">
    <property type="term" value="P:menaquinone biosynthetic process"/>
    <property type="evidence" value="ECO:0007669"/>
    <property type="project" value="UniProtKB-UniRule"/>
</dbReference>
<dbReference type="HAMAP" id="MF_00991">
    <property type="entry name" value="MqnB"/>
    <property type="match status" value="1"/>
</dbReference>
<protein>
    <recommendedName>
        <fullName evidence="1 2">Futalosine hydrolase</fullName>
        <shortName evidence="1">FL hydrolase</shortName>
        <ecNumber evidence="1 2">3.2.2.26</ecNumber>
    </recommendedName>
    <alternativeName>
        <fullName evidence="1">Futalosine nucleosidase</fullName>
    </alternativeName>
    <alternativeName>
        <fullName evidence="1">Menaquinone biosynthetic enzyme MqnB</fullName>
    </alternativeName>
</protein>
<keyword evidence="1" id="KW-0378">Hydrolase</keyword>
<dbReference type="GO" id="GO:0005829">
    <property type="term" value="C:cytosol"/>
    <property type="evidence" value="ECO:0007669"/>
    <property type="project" value="TreeGrafter"/>
</dbReference>
<comment type="similarity">
    <text evidence="1">Belongs to the PNP/UDP phosphorylase family. Futalosine hydrolase subfamily.</text>
</comment>
<dbReference type="PANTHER" id="PTHR46832">
    <property type="entry name" value="5'-METHYLTHIOADENOSINE/S-ADENOSYLHOMOCYSTEINE NUCLEOSIDASE"/>
    <property type="match status" value="1"/>
</dbReference>
<dbReference type="NCBIfam" id="TIGR03664">
    <property type="entry name" value="fut_nucase"/>
    <property type="match status" value="1"/>
</dbReference>
<organism evidence="4">
    <name type="scientific">uncultured Desulfovibrio sp</name>
    <dbReference type="NCBI Taxonomy" id="167968"/>
    <lineage>
        <taxon>Bacteria</taxon>
        <taxon>Pseudomonadati</taxon>
        <taxon>Thermodesulfobacteriota</taxon>
        <taxon>Desulfovibrionia</taxon>
        <taxon>Desulfovibrionales</taxon>
        <taxon>Desulfovibrionaceae</taxon>
        <taxon>Desulfovibrio</taxon>
        <taxon>environmental samples</taxon>
    </lineage>
</organism>
<sequence length="253" mass="26609">MSLLLCAATGPELAGLVPGFSPAGLAAPARETTESPAKSWPEMHLWPVRLKCGDALCCITGVGPINAALAMGMALCRAKAEGTPITAVLNAGLAGAFDLAERPLLGLCMVNEEIWPEYGLHDGRSVTAEAFGFPQWQPATGPAVRNRLPLAGPEALERFGARQQPDVFLPCTSLTVAGVSASFARAADLRARYRADLENMEGFAVAYACAREGIPCVEARSVSNKVGPRANDEKDFPGALRALTRVLPALNLI</sequence>
<dbReference type="RefSeq" id="WP_215648418.1">
    <property type="nucleotide sequence ID" value="NZ_CALHHP010000048.1"/>
</dbReference>
<name>A0A212K2B2_9BACT</name>
<dbReference type="EMBL" id="FLUP01000001">
    <property type="protein sequence ID" value="SBW05796.1"/>
    <property type="molecule type" value="Genomic_DNA"/>
</dbReference>
<dbReference type="InterPro" id="IPR000845">
    <property type="entry name" value="Nucleoside_phosphorylase_d"/>
</dbReference>
<evidence type="ECO:0000256" key="1">
    <source>
        <dbReference type="HAMAP-Rule" id="MF_00991"/>
    </source>
</evidence>
<dbReference type="GO" id="GO:0009116">
    <property type="term" value="P:nucleoside metabolic process"/>
    <property type="evidence" value="ECO:0007669"/>
    <property type="project" value="InterPro"/>
</dbReference>
<dbReference type="PANTHER" id="PTHR46832:SF2">
    <property type="entry name" value="FUTALOSINE HYDROLASE"/>
    <property type="match status" value="1"/>
</dbReference>
<comment type="function">
    <text evidence="1">Catalyzes the hydrolysis of futalosine (FL) to dehypoxanthine futalosine (DHFL) and hypoxanthine, a step in the biosynthesis of menaquinone (MK, vitamin K2).</text>
</comment>
<dbReference type="Gene3D" id="3.40.50.1580">
    <property type="entry name" value="Nucleoside phosphorylase domain"/>
    <property type="match status" value="1"/>
</dbReference>
<dbReference type="Pfam" id="PF01048">
    <property type="entry name" value="PNP_UDP_1"/>
    <property type="match status" value="1"/>
</dbReference>
<evidence type="ECO:0000256" key="2">
    <source>
        <dbReference type="NCBIfam" id="TIGR03664"/>
    </source>
</evidence>
<evidence type="ECO:0000259" key="3">
    <source>
        <dbReference type="Pfam" id="PF01048"/>
    </source>
</evidence>
<dbReference type="AlphaFoldDB" id="A0A212K2B2"/>
<reference evidence="4" key="1">
    <citation type="submission" date="2016-04" db="EMBL/GenBank/DDBJ databases">
        <authorList>
            <person name="Evans L.H."/>
            <person name="Alamgir A."/>
            <person name="Owens N."/>
            <person name="Weber N.D."/>
            <person name="Virtaneva K."/>
            <person name="Barbian K."/>
            <person name="Babar A."/>
            <person name="Rosenke K."/>
        </authorList>
    </citation>
    <scope>NUCLEOTIDE SEQUENCE</scope>
    <source>
        <strain evidence="4">92-2</strain>
    </source>
</reference>
<evidence type="ECO:0000313" key="4">
    <source>
        <dbReference type="EMBL" id="SBW05796.1"/>
    </source>
</evidence>
<feature type="domain" description="Nucleoside phosphorylase" evidence="3">
    <location>
        <begin position="48"/>
        <end position="236"/>
    </location>
</feature>
<dbReference type="UniPathway" id="UPA00079"/>
<dbReference type="InterPro" id="IPR035994">
    <property type="entry name" value="Nucleoside_phosphorylase_sf"/>
</dbReference>
<gene>
    <name evidence="1" type="primary">mqnB</name>
    <name evidence="4" type="ORF">KM92DES2_12101</name>
</gene>
<accession>A0A212K2B2</accession>
<dbReference type="InterPro" id="IPR019963">
    <property type="entry name" value="FL_hydrolase_MqnB"/>
</dbReference>
<proteinExistence type="inferred from homology"/>
<dbReference type="GO" id="GO:0008782">
    <property type="term" value="F:adenosylhomocysteine nucleosidase activity"/>
    <property type="evidence" value="ECO:0007669"/>
    <property type="project" value="TreeGrafter"/>
</dbReference>
<comment type="catalytic activity">
    <reaction evidence="1">
        <text>futalosine + H2O = dehypoxanthine futalosine + hypoxanthine</text>
        <dbReference type="Rhea" id="RHEA:25904"/>
        <dbReference type="ChEBI" id="CHEBI:15377"/>
        <dbReference type="ChEBI" id="CHEBI:17368"/>
        <dbReference type="ChEBI" id="CHEBI:58863"/>
        <dbReference type="ChEBI" id="CHEBI:58864"/>
        <dbReference type="EC" id="3.2.2.26"/>
    </reaction>
</comment>